<feature type="compositionally biased region" description="Polar residues" evidence="1">
    <location>
        <begin position="843"/>
        <end position="853"/>
    </location>
</feature>
<feature type="compositionally biased region" description="Low complexity" evidence="1">
    <location>
        <begin position="465"/>
        <end position="483"/>
    </location>
</feature>
<feature type="region of interest" description="Disordered" evidence="1">
    <location>
        <begin position="245"/>
        <end position="344"/>
    </location>
</feature>
<evidence type="ECO:0000256" key="1">
    <source>
        <dbReference type="SAM" id="MobiDB-lite"/>
    </source>
</evidence>
<dbReference type="CDD" id="cd18186">
    <property type="entry name" value="BTB_POZ_ZBTB_KLHL-like"/>
    <property type="match status" value="1"/>
</dbReference>
<dbReference type="PANTHER" id="PTHR47843:SF2">
    <property type="entry name" value="BTB DOMAIN-CONTAINING PROTEIN"/>
    <property type="match status" value="1"/>
</dbReference>
<keyword evidence="4" id="KW-1185">Reference proteome</keyword>
<proteinExistence type="predicted"/>
<feature type="compositionally biased region" description="Basic and acidic residues" evidence="1">
    <location>
        <begin position="491"/>
        <end position="518"/>
    </location>
</feature>
<dbReference type="PANTHER" id="PTHR47843">
    <property type="entry name" value="BTB DOMAIN-CONTAINING PROTEIN-RELATED"/>
    <property type="match status" value="1"/>
</dbReference>
<reference evidence="3 4" key="1">
    <citation type="submission" date="2015-06" db="EMBL/GenBank/DDBJ databases">
        <title>Draft genome of the ant-associated black yeast Phialophora attae CBS 131958.</title>
        <authorList>
            <person name="Moreno L.F."/>
            <person name="Stielow B.J."/>
            <person name="de Hoog S."/>
            <person name="Vicente V.A."/>
            <person name="Weiss V.A."/>
            <person name="de Vries M."/>
            <person name="Cruz L.M."/>
            <person name="Souza E.M."/>
        </authorList>
    </citation>
    <scope>NUCLEOTIDE SEQUENCE [LARGE SCALE GENOMIC DNA]</scope>
    <source>
        <strain evidence="3 4">CBS 131958</strain>
    </source>
</reference>
<accession>A0A0N0NNG0</accession>
<feature type="compositionally biased region" description="Polar residues" evidence="1">
    <location>
        <begin position="701"/>
        <end position="734"/>
    </location>
</feature>
<feature type="domain" description="BTB" evidence="2">
    <location>
        <begin position="77"/>
        <end position="148"/>
    </location>
</feature>
<dbReference type="OrthoDB" id="4161650at2759"/>
<sequence length="1008" mass="105729">MAQSNPFGLPRPPLRYGEPDWNNDANLEIRPRSKKSYEEYRYEQLMNEDTSKPVASSNNMSFSTSTFTTLRDQTAILEVLVGAGLAAKSAKYIIHEHLLTANSGLVKAMMTHGFQEKSERIIRMPEEEPDIFDHYVNFLYSGRITTSILEEQIEMYCLGTRLQDPKFEYACYTAIKAAWTSYSAVDIRFIMDETVEKDPLRELCVEQVSRGILSGRYTFSEQSEKELLSDYMTELMEGVVRQVALQKNSSSSRPTTRPEPSQASPPPTSAIPFMHPLPPIGGTTLPYTPNIGWHFGTGSGQPQASTTQSTPGNQPDTTSTQPGSFQSSFNPRSGIPRSSPYYPPTMAARSSPYYPPTMASALGNGPDGSAAQSVAPISSLFGGAPPRPLFGNPPLTTTTGPLFGHASSTATAGSLFGNVPSTSMKGAQPGDAPSTAITGPAAVDSRTPSVAGQTLHPNLTFGPPASASGASDSASSAQQKQQSTGVSGSKPRFEGESLVTKGKEKHIATLDLSHESGSSEHSPQYTPTSSRDDEQGGPSTASEALSLPVAIPREKQSPLNERDVSNAHLAGGRLTPSNATADLLTSLMTVSSAATSATLGNTSNATTLRKRYLTTTGSICPTTSDPCAKETSPICSSGQKGDGFVQYANSSGSSSSSSPFATIYKEQGSRTDQEFGKGSKGKERASFGTGDTFIDSKAPISATSRSHNMSAAPSFWSSPKAANTDKTSASSDGFSGSVLASDPAPPVTPKFGLPTQLSPPAGIRKAQAAVSANSVNQGNSRSDARPEVNFAASVADTRDGEASNSTGNVPSRISVASTDLPHNTVLHSQQPGRITELPESPRNYRSSASTSSFKWEDIKSAAKPAAPRSDAYILPKKGQASCAGYSGSGFWRPSASGQPAATPSGSSAPPFGPFNSPPPKANEQPQTSASGSSAAPFGSFNIPPSRVSGQPRPTAFGSYSPGLRPTSSSTQSPSGQPQTSPVGSSPSGTDTTSSLPTYQSIGRDLAGR</sequence>
<organism evidence="3 4">
    <name type="scientific">Cyphellophora attinorum</name>
    <dbReference type="NCBI Taxonomy" id="1664694"/>
    <lineage>
        <taxon>Eukaryota</taxon>
        <taxon>Fungi</taxon>
        <taxon>Dikarya</taxon>
        <taxon>Ascomycota</taxon>
        <taxon>Pezizomycotina</taxon>
        <taxon>Eurotiomycetes</taxon>
        <taxon>Chaetothyriomycetidae</taxon>
        <taxon>Chaetothyriales</taxon>
        <taxon>Cyphellophoraceae</taxon>
        <taxon>Cyphellophora</taxon>
    </lineage>
</organism>
<evidence type="ECO:0000259" key="2">
    <source>
        <dbReference type="PROSITE" id="PS50097"/>
    </source>
</evidence>
<feature type="compositionally biased region" description="Polar residues" evidence="1">
    <location>
        <begin position="802"/>
        <end position="832"/>
    </location>
</feature>
<dbReference type="AlphaFoldDB" id="A0A0N0NNG0"/>
<feature type="compositionally biased region" description="Low complexity" evidence="1">
    <location>
        <begin position="389"/>
        <end position="404"/>
    </location>
</feature>
<feature type="compositionally biased region" description="Low complexity" evidence="1">
    <location>
        <begin position="965"/>
        <end position="997"/>
    </location>
</feature>
<name>A0A0N0NNG0_9EURO</name>
<feature type="compositionally biased region" description="Polar residues" evidence="1">
    <location>
        <begin position="300"/>
        <end position="331"/>
    </location>
</feature>
<evidence type="ECO:0000313" key="3">
    <source>
        <dbReference type="EMBL" id="KPI41571.1"/>
    </source>
</evidence>
<dbReference type="Proteomes" id="UP000038010">
    <property type="component" value="Unassembled WGS sequence"/>
</dbReference>
<dbReference type="STRING" id="1664694.A0A0N0NNG0"/>
<dbReference type="EMBL" id="LFJN01000009">
    <property type="protein sequence ID" value="KPI41571.1"/>
    <property type="molecule type" value="Genomic_DNA"/>
</dbReference>
<feature type="compositionally biased region" description="Polar residues" evidence="1">
    <location>
        <begin position="519"/>
        <end position="529"/>
    </location>
</feature>
<feature type="compositionally biased region" description="Polar residues" evidence="1">
    <location>
        <begin position="770"/>
        <end position="781"/>
    </location>
</feature>
<feature type="compositionally biased region" description="Pro residues" evidence="1">
    <location>
        <begin position="910"/>
        <end position="920"/>
    </location>
</feature>
<protein>
    <recommendedName>
        <fullName evidence="2">BTB domain-containing protein</fullName>
    </recommendedName>
</protein>
<feature type="region of interest" description="Disordered" evidence="1">
    <location>
        <begin position="667"/>
        <end position="1008"/>
    </location>
</feature>
<comment type="caution">
    <text evidence="3">The sequence shown here is derived from an EMBL/GenBank/DDBJ whole genome shotgun (WGS) entry which is preliminary data.</text>
</comment>
<feature type="compositionally biased region" description="Low complexity" evidence="1">
    <location>
        <begin position="249"/>
        <end position="261"/>
    </location>
</feature>
<feature type="compositionally biased region" description="Pro residues" evidence="1">
    <location>
        <begin position="263"/>
        <end position="279"/>
    </location>
</feature>
<evidence type="ECO:0000313" key="4">
    <source>
        <dbReference type="Proteomes" id="UP000038010"/>
    </source>
</evidence>
<dbReference type="Pfam" id="PF00651">
    <property type="entry name" value="BTB"/>
    <property type="match status" value="1"/>
</dbReference>
<gene>
    <name evidence="3" type="ORF">AB675_9346</name>
</gene>
<feature type="compositionally biased region" description="Basic and acidic residues" evidence="1">
    <location>
        <begin position="667"/>
        <end position="685"/>
    </location>
</feature>
<feature type="region of interest" description="Disordered" evidence="1">
    <location>
        <begin position="385"/>
        <end position="560"/>
    </location>
</feature>
<dbReference type="GeneID" id="28741751"/>
<dbReference type="RefSeq" id="XP_018001534.1">
    <property type="nucleotide sequence ID" value="XM_018149871.1"/>
</dbReference>
<dbReference type="InterPro" id="IPR000210">
    <property type="entry name" value="BTB/POZ_dom"/>
</dbReference>
<dbReference type="InterPro" id="IPR011333">
    <property type="entry name" value="SKP1/BTB/POZ_sf"/>
</dbReference>
<feature type="compositionally biased region" description="Low complexity" evidence="1">
    <location>
        <begin position="893"/>
        <end position="909"/>
    </location>
</feature>
<feature type="compositionally biased region" description="Polar residues" evidence="1">
    <location>
        <begin position="446"/>
        <end position="457"/>
    </location>
</feature>
<dbReference type="Gene3D" id="3.30.710.10">
    <property type="entry name" value="Potassium Channel Kv1.1, Chain A"/>
    <property type="match status" value="1"/>
</dbReference>
<dbReference type="SUPFAM" id="SSF54695">
    <property type="entry name" value="POZ domain"/>
    <property type="match status" value="1"/>
</dbReference>
<feature type="region of interest" description="Disordered" evidence="1">
    <location>
        <begin position="1"/>
        <end position="27"/>
    </location>
</feature>
<dbReference type="VEuPathDB" id="FungiDB:AB675_9346"/>
<dbReference type="PROSITE" id="PS50097">
    <property type="entry name" value="BTB"/>
    <property type="match status" value="1"/>
</dbReference>
<feature type="compositionally biased region" description="Low complexity" evidence="1">
    <location>
        <begin position="928"/>
        <end position="940"/>
    </location>
</feature>